<feature type="domain" description="PRD" evidence="7">
    <location>
        <begin position="294"/>
        <end position="401"/>
    </location>
</feature>
<dbReference type="Pfam" id="PF08279">
    <property type="entry name" value="HTH_11"/>
    <property type="match status" value="2"/>
</dbReference>
<dbReference type="CDD" id="cd00211">
    <property type="entry name" value="PTS_IIA_fru"/>
    <property type="match status" value="1"/>
</dbReference>
<dbReference type="AlphaFoldDB" id="A0A0D1BZ95"/>
<dbReference type="SUPFAM" id="SSF52794">
    <property type="entry name" value="PTS system IIB component-like"/>
    <property type="match status" value="1"/>
</dbReference>
<evidence type="ECO:0000256" key="1">
    <source>
        <dbReference type="ARBA" id="ARBA00022679"/>
    </source>
</evidence>
<evidence type="ECO:0000313" key="8">
    <source>
        <dbReference type="EMBL" id="KIS24061.1"/>
    </source>
</evidence>
<evidence type="ECO:0000256" key="4">
    <source>
        <dbReference type="ARBA" id="ARBA00023163"/>
    </source>
</evidence>
<dbReference type="InterPro" id="IPR003501">
    <property type="entry name" value="PTS_EIIB_2/3"/>
</dbReference>
<dbReference type="InterPro" id="IPR011608">
    <property type="entry name" value="PRD"/>
</dbReference>
<keyword evidence="4" id="KW-0804">Transcription</keyword>
<dbReference type="InterPro" id="IPR036390">
    <property type="entry name" value="WH_DNA-bd_sf"/>
</dbReference>
<dbReference type="SUPFAM" id="SSF55804">
    <property type="entry name" value="Phoshotransferase/anion transport protein"/>
    <property type="match status" value="1"/>
</dbReference>
<proteinExistence type="predicted"/>
<evidence type="ECO:0000256" key="2">
    <source>
        <dbReference type="ARBA" id="ARBA00022737"/>
    </source>
</evidence>
<dbReference type="PROSITE" id="PS51094">
    <property type="entry name" value="PTS_EIIA_TYPE_2"/>
    <property type="match status" value="1"/>
</dbReference>
<dbReference type="InterPro" id="IPR050661">
    <property type="entry name" value="BglG_antiterminators"/>
</dbReference>
<dbReference type="SUPFAM" id="SSF63520">
    <property type="entry name" value="PTS-regulatory domain, PRD"/>
    <property type="match status" value="2"/>
</dbReference>
<feature type="domain" description="PTS EIIB type-2" evidence="6">
    <location>
        <begin position="406"/>
        <end position="496"/>
    </location>
</feature>
<dbReference type="Proteomes" id="UP000032250">
    <property type="component" value="Unassembled WGS sequence"/>
</dbReference>
<dbReference type="GO" id="GO:0008982">
    <property type="term" value="F:protein-N(PI)-phosphohistidine-sugar phosphotransferase activity"/>
    <property type="evidence" value="ECO:0007669"/>
    <property type="project" value="InterPro"/>
</dbReference>
<dbReference type="PATRIC" id="fig|1379739.3.peg.2545"/>
<dbReference type="PROSITE" id="PS51372">
    <property type="entry name" value="PRD_2"/>
    <property type="match status" value="2"/>
</dbReference>
<evidence type="ECO:0000259" key="7">
    <source>
        <dbReference type="PROSITE" id="PS51372"/>
    </source>
</evidence>
<dbReference type="Pfam" id="PF02302">
    <property type="entry name" value="PTS_IIB"/>
    <property type="match status" value="1"/>
</dbReference>
<dbReference type="PANTHER" id="PTHR30185:SF18">
    <property type="entry name" value="TRANSCRIPTIONAL REGULATOR MTLR"/>
    <property type="match status" value="1"/>
</dbReference>
<protein>
    <submittedName>
        <fullName evidence="8">Sugar transporter</fullName>
    </submittedName>
</protein>
<dbReference type="Gene3D" id="3.40.50.2300">
    <property type="match status" value="1"/>
</dbReference>
<evidence type="ECO:0000259" key="5">
    <source>
        <dbReference type="PROSITE" id="PS51094"/>
    </source>
</evidence>
<evidence type="ECO:0000256" key="3">
    <source>
        <dbReference type="ARBA" id="ARBA00023015"/>
    </source>
</evidence>
<dbReference type="CDD" id="cd05568">
    <property type="entry name" value="PTS_IIB_bgl_like"/>
    <property type="match status" value="1"/>
</dbReference>
<keyword evidence="3" id="KW-0805">Transcription regulation</keyword>
<comment type="caution">
    <text evidence="8">The sequence shown here is derived from an EMBL/GenBank/DDBJ whole genome shotgun (WGS) entry which is preliminary data.</text>
</comment>
<evidence type="ECO:0000259" key="6">
    <source>
        <dbReference type="PROSITE" id="PS51099"/>
    </source>
</evidence>
<dbReference type="PROSITE" id="PS00372">
    <property type="entry name" value="PTS_EIIA_TYPE_2_HIS"/>
    <property type="match status" value="1"/>
</dbReference>
<dbReference type="Pfam" id="PF00874">
    <property type="entry name" value="PRD"/>
    <property type="match status" value="2"/>
</dbReference>
<dbReference type="GO" id="GO:0006355">
    <property type="term" value="P:regulation of DNA-templated transcription"/>
    <property type="evidence" value="ECO:0007669"/>
    <property type="project" value="InterPro"/>
</dbReference>
<dbReference type="InterPro" id="IPR002178">
    <property type="entry name" value="PTS_EIIA_type-2_dom"/>
</dbReference>
<dbReference type="Gene3D" id="3.40.930.10">
    <property type="entry name" value="Mannitol-specific EII, Chain A"/>
    <property type="match status" value="1"/>
</dbReference>
<feature type="domain" description="PTS EIIA type-2" evidence="5">
    <location>
        <begin position="555"/>
        <end position="697"/>
    </location>
</feature>
<dbReference type="InterPro" id="IPR036095">
    <property type="entry name" value="PTS_EIIB-like_sf"/>
</dbReference>
<keyword evidence="2" id="KW-0677">Repeat</keyword>
<keyword evidence="1" id="KW-0808">Transferase</keyword>
<keyword evidence="8" id="KW-0813">Transport</keyword>
<reference evidence="8 9" key="1">
    <citation type="submission" date="2014-06" db="EMBL/GenBank/DDBJ databases">
        <title>Genome characterization of distinct group I Clostridium botulinum lineages.</title>
        <authorList>
            <person name="Giordani F."/>
            <person name="Anselmo A."/>
            <person name="Fillo S."/>
            <person name="Palozzi A.M."/>
            <person name="Fortunato A."/>
            <person name="Gentile B."/>
            <person name="Ciammaruconi A."/>
            <person name="Anniballi F."/>
            <person name="De Medici D."/>
            <person name="Lista F."/>
        </authorList>
    </citation>
    <scope>NUCLEOTIDE SEQUENCE [LARGE SCALE GENOMIC DNA]</scope>
    <source>
        <strain evidence="8 9">B2 450</strain>
    </source>
</reference>
<dbReference type="InterPro" id="IPR036388">
    <property type="entry name" value="WH-like_DNA-bd_sf"/>
</dbReference>
<dbReference type="Pfam" id="PF00359">
    <property type="entry name" value="PTS_EIIA_2"/>
    <property type="match status" value="1"/>
</dbReference>
<dbReference type="InterPro" id="IPR036634">
    <property type="entry name" value="PRD_sf"/>
</dbReference>
<dbReference type="PROSITE" id="PS51099">
    <property type="entry name" value="PTS_EIIB_TYPE_2"/>
    <property type="match status" value="1"/>
</dbReference>
<name>A0A0D1BZ95_CLOBO</name>
<evidence type="ECO:0000313" key="9">
    <source>
        <dbReference type="Proteomes" id="UP000032250"/>
    </source>
</evidence>
<sequence>MLNKRCSNILQMIVNNEKPITIKEISKKVNKSPRTVRYDLDKIDDYLAEIEFPKLERKSNLGISLDLKDEEIKKLFKIIGKINNYDYVLSQKERVFYIIYELLNKSEFITINMLSDRMMVSRSTIINDLIEVKKWLLENKITLESSKGQGIKILGRERDLRRAAVKLFFQTMDSINFFNVTTLKLFNDIDIDFIRNTIKIAEEQMETSFSDDAFNNLVIHIAIAIKRIELSKDIIMDSEELKNLRKTAEYAIASGIAKMLEDRFKISIPEDEIGYITIHILGSNTSTLENIVKDDWIYLHLIVFKLIENVENITGINFSKDNKLFDSLAQHIRPAIYRLKHDIKVKNPLIEEIKEKYSYIFESIEEGVKFIEEDIGDSINQEEIGYLTLHFMASIERSKNKKHRKPNVLIVCATGIGTSKFISNKLKSIFDINIIDTISSHTMEKVLKYNKNIDLIVTTIPLKAKGIKCIEVNTFLTEKNISELGLYFAKFIRDNSEECNSSCKYEERDKVQEILNIIKENCTIHDYYKLRNKLALYLNIKDPTITEDHKPSLKELLKPDFIKLNEEAKDWEDAVRKSGEILMNNGCVKESYIDAMVNTVKNMGPYIVIAHGIAMPHAAPEDGVLKTGISMLTLKNPISFGNTEHDPVSVIISICSIDKVNHMNALKELMSIMDQEDFLSKVKNIKTSSEIGSFLYS</sequence>
<dbReference type="Gene3D" id="1.10.1790.10">
    <property type="entry name" value="PRD domain"/>
    <property type="match status" value="2"/>
</dbReference>
<organism evidence="8 9">
    <name type="scientific">Clostridium botulinum B2 450</name>
    <dbReference type="NCBI Taxonomy" id="1379739"/>
    <lineage>
        <taxon>Bacteria</taxon>
        <taxon>Bacillati</taxon>
        <taxon>Bacillota</taxon>
        <taxon>Clostridia</taxon>
        <taxon>Eubacteriales</taxon>
        <taxon>Clostridiaceae</taxon>
        <taxon>Clostridium</taxon>
    </lineage>
</organism>
<dbReference type="InterPro" id="IPR016152">
    <property type="entry name" value="PTrfase/Anion_transptr"/>
</dbReference>
<gene>
    <name evidence="8" type="ORF">N495_10875</name>
</gene>
<accession>A0A0D1BZ95</accession>
<dbReference type="SUPFAM" id="SSF46785">
    <property type="entry name" value="Winged helix' DNA-binding domain"/>
    <property type="match status" value="1"/>
</dbReference>
<dbReference type="HOGENOM" id="CLU_013442_1_1_9"/>
<dbReference type="InterPro" id="IPR013196">
    <property type="entry name" value="HTH_11"/>
</dbReference>
<dbReference type="GO" id="GO:0009401">
    <property type="term" value="P:phosphoenolpyruvate-dependent sugar phosphotransferase system"/>
    <property type="evidence" value="ECO:0007669"/>
    <property type="project" value="InterPro"/>
</dbReference>
<dbReference type="Gene3D" id="1.10.10.10">
    <property type="entry name" value="Winged helix-like DNA-binding domain superfamily/Winged helix DNA-binding domain"/>
    <property type="match status" value="2"/>
</dbReference>
<dbReference type="EMBL" id="JXSU01000007">
    <property type="protein sequence ID" value="KIS24061.1"/>
    <property type="molecule type" value="Genomic_DNA"/>
</dbReference>
<dbReference type="InterPro" id="IPR013011">
    <property type="entry name" value="PTS_EIIB_2"/>
</dbReference>
<dbReference type="OrthoDB" id="3175596at2"/>
<keyword evidence="8" id="KW-0762">Sugar transport</keyword>
<dbReference type="RefSeq" id="WP_043032046.1">
    <property type="nucleotide sequence ID" value="NZ_JXSU01000007.1"/>
</dbReference>
<feature type="domain" description="PRD" evidence="7">
    <location>
        <begin position="185"/>
        <end position="290"/>
    </location>
</feature>
<dbReference type="PANTHER" id="PTHR30185">
    <property type="entry name" value="CRYPTIC BETA-GLUCOSIDE BGL OPERON ANTITERMINATOR"/>
    <property type="match status" value="1"/>
</dbReference>